<name>A0A839S5Z5_9PSEU</name>
<dbReference type="EMBL" id="JACHWU010000007">
    <property type="protein sequence ID" value="MBB3053128.1"/>
    <property type="molecule type" value="Genomic_DNA"/>
</dbReference>
<reference evidence="1 2" key="1">
    <citation type="submission" date="2020-08" db="EMBL/GenBank/DDBJ databases">
        <title>Genomic Encyclopedia of Type Strains, Phase III (KMG-III): the genomes of soil and plant-associated and newly described type strains.</title>
        <authorList>
            <person name="Whitman W."/>
        </authorList>
    </citation>
    <scope>NUCLEOTIDE SEQUENCE [LARGE SCALE GENOMIC DNA]</scope>
    <source>
        <strain evidence="1 2">CECT 8577</strain>
    </source>
</reference>
<evidence type="ECO:0000313" key="2">
    <source>
        <dbReference type="Proteomes" id="UP000550714"/>
    </source>
</evidence>
<gene>
    <name evidence="1" type="ORF">FHS23_004171</name>
</gene>
<proteinExistence type="predicted"/>
<sequence length="165" mass="18032">MRPVVDHHLRGRAQQGSGEHLLADVAHRTVEQRCAAVGASVGAKRFLMVPRSHPSWRPMQAFPLLRALCDGCRMPHSPLAVGSSPTRPTLLTCMFSAAIADAWLFVHGSVQVRGVRKGLGEWLTVPRPPGGLVPEWSALGWLVVSASARRVRRRPDSRLRGPRCG</sequence>
<accession>A0A839S5Z5</accession>
<organism evidence="1 2">
    <name type="scientific">Prauserella isguenensis</name>
    <dbReference type="NCBI Taxonomy" id="1470180"/>
    <lineage>
        <taxon>Bacteria</taxon>
        <taxon>Bacillati</taxon>
        <taxon>Actinomycetota</taxon>
        <taxon>Actinomycetes</taxon>
        <taxon>Pseudonocardiales</taxon>
        <taxon>Pseudonocardiaceae</taxon>
        <taxon>Prauserella</taxon>
    </lineage>
</organism>
<keyword evidence="2" id="KW-1185">Reference proteome</keyword>
<protein>
    <submittedName>
        <fullName evidence="1">Uncharacterized protein</fullName>
    </submittedName>
</protein>
<dbReference type="Proteomes" id="UP000550714">
    <property type="component" value="Unassembled WGS sequence"/>
</dbReference>
<evidence type="ECO:0000313" key="1">
    <source>
        <dbReference type="EMBL" id="MBB3053128.1"/>
    </source>
</evidence>
<dbReference type="AlphaFoldDB" id="A0A839S5Z5"/>
<comment type="caution">
    <text evidence="1">The sequence shown here is derived from an EMBL/GenBank/DDBJ whole genome shotgun (WGS) entry which is preliminary data.</text>
</comment>